<proteinExistence type="predicted"/>
<feature type="region of interest" description="Disordered" evidence="1">
    <location>
        <begin position="30"/>
        <end position="58"/>
    </location>
</feature>
<feature type="compositionally biased region" description="Polar residues" evidence="1">
    <location>
        <begin position="40"/>
        <end position="53"/>
    </location>
</feature>
<gene>
    <name evidence="2" type="ORF">PENTCL1PPCAC_14567</name>
</gene>
<feature type="region of interest" description="Disordered" evidence="1">
    <location>
        <begin position="78"/>
        <end position="136"/>
    </location>
</feature>
<evidence type="ECO:0000313" key="3">
    <source>
        <dbReference type="Proteomes" id="UP001432027"/>
    </source>
</evidence>
<feature type="compositionally biased region" description="Low complexity" evidence="1">
    <location>
        <begin position="78"/>
        <end position="91"/>
    </location>
</feature>
<reference evidence="2" key="1">
    <citation type="submission" date="2023-10" db="EMBL/GenBank/DDBJ databases">
        <title>Genome assembly of Pristionchus species.</title>
        <authorList>
            <person name="Yoshida K."/>
            <person name="Sommer R.J."/>
        </authorList>
    </citation>
    <scope>NUCLEOTIDE SEQUENCE</scope>
    <source>
        <strain evidence="2">RS0144</strain>
    </source>
</reference>
<dbReference type="EMBL" id="BTSX01000004">
    <property type="protein sequence ID" value="GMS92392.1"/>
    <property type="molecule type" value="Genomic_DNA"/>
</dbReference>
<protein>
    <submittedName>
        <fullName evidence="2">Uncharacterized protein</fullName>
    </submittedName>
</protein>
<accession>A0AAV5TBU4</accession>
<evidence type="ECO:0000256" key="1">
    <source>
        <dbReference type="SAM" id="MobiDB-lite"/>
    </source>
</evidence>
<name>A0AAV5TBU4_9BILA</name>
<sequence length="136" mass="15062">ANGEPVDKDNKIDLEARLICDGHFQSLVSNWERSDDRSQNNRQARSKSISSVSKCPLTHQKAVNAENCRIVDRSLTKAAKVSKTTKTPAKTPNSTRANTSVRSPRGGTRKRTVVEESEESAEDEHDLIVDGENEDD</sequence>
<comment type="caution">
    <text evidence="2">The sequence shown here is derived from an EMBL/GenBank/DDBJ whole genome shotgun (WGS) entry which is preliminary data.</text>
</comment>
<feature type="compositionally biased region" description="Acidic residues" evidence="1">
    <location>
        <begin position="115"/>
        <end position="136"/>
    </location>
</feature>
<feature type="non-terminal residue" evidence="2">
    <location>
        <position position="1"/>
    </location>
</feature>
<organism evidence="2 3">
    <name type="scientific">Pristionchus entomophagus</name>
    <dbReference type="NCBI Taxonomy" id="358040"/>
    <lineage>
        <taxon>Eukaryota</taxon>
        <taxon>Metazoa</taxon>
        <taxon>Ecdysozoa</taxon>
        <taxon>Nematoda</taxon>
        <taxon>Chromadorea</taxon>
        <taxon>Rhabditida</taxon>
        <taxon>Rhabditina</taxon>
        <taxon>Diplogasteromorpha</taxon>
        <taxon>Diplogasteroidea</taxon>
        <taxon>Neodiplogasteridae</taxon>
        <taxon>Pristionchus</taxon>
    </lineage>
</organism>
<keyword evidence="3" id="KW-1185">Reference proteome</keyword>
<feature type="compositionally biased region" description="Polar residues" evidence="1">
    <location>
        <begin position="92"/>
        <end position="102"/>
    </location>
</feature>
<dbReference type="AlphaFoldDB" id="A0AAV5TBU4"/>
<evidence type="ECO:0000313" key="2">
    <source>
        <dbReference type="EMBL" id="GMS92392.1"/>
    </source>
</evidence>
<dbReference type="Proteomes" id="UP001432027">
    <property type="component" value="Unassembled WGS sequence"/>
</dbReference>